<reference evidence="1" key="2">
    <citation type="journal article" date="2024" name="Plant">
        <title>Genomic evolution and insights into agronomic trait innovations of Sesamum species.</title>
        <authorList>
            <person name="Miao H."/>
            <person name="Wang L."/>
            <person name="Qu L."/>
            <person name="Liu H."/>
            <person name="Sun Y."/>
            <person name="Le M."/>
            <person name="Wang Q."/>
            <person name="Wei S."/>
            <person name="Zheng Y."/>
            <person name="Lin W."/>
            <person name="Duan Y."/>
            <person name="Cao H."/>
            <person name="Xiong S."/>
            <person name="Wang X."/>
            <person name="Wei L."/>
            <person name="Li C."/>
            <person name="Ma Q."/>
            <person name="Ju M."/>
            <person name="Zhao R."/>
            <person name="Li G."/>
            <person name="Mu C."/>
            <person name="Tian Q."/>
            <person name="Mei H."/>
            <person name="Zhang T."/>
            <person name="Gao T."/>
            <person name="Zhang H."/>
        </authorList>
    </citation>
    <scope>NUCLEOTIDE SEQUENCE</scope>
    <source>
        <strain evidence="1">G02</strain>
    </source>
</reference>
<gene>
    <name evidence="1" type="ORF">Sradi_5021200</name>
</gene>
<protein>
    <submittedName>
        <fullName evidence="1">Uncharacterized protein</fullName>
    </submittedName>
</protein>
<evidence type="ECO:0000313" key="1">
    <source>
        <dbReference type="EMBL" id="KAL0330345.1"/>
    </source>
</evidence>
<name>A0AAW2MFZ2_SESRA</name>
<reference evidence="1" key="1">
    <citation type="submission" date="2020-06" db="EMBL/GenBank/DDBJ databases">
        <authorList>
            <person name="Li T."/>
            <person name="Hu X."/>
            <person name="Zhang T."/>
            <person name="Song X."/>
            <person name="Zhang H."/>
            <person name="Dai N."/>
            <person name="Sheng W."/>
            <person name="Hou X."/>
            <person name="Wei L."/>
        </authorList>
    </citation>
    <scope>NUCLEOTIDE SEQUENCE</scope>
    <source>
        <strain evidence="1">G02</strain>
        <tissue evidence="1">Leaf</tissue>
    </source>
</reference>
<comment type="caution">
    <text evidence="1">The sequence shown here is derived from an EMBL/GenBank/DDBJ whole genome shotgun (WGS) entry which is preliminary data.</text>
</comment>
<accession>A0AAW2MFZ2</accession>
<sequence length="174" mass="18877">MTMIDTELQKCNREALGIVTLASSLPRGDIGGLSEGNKGRLLFQLLENKQNEVHTESKELPWSACAVWLSAPNGGSSACFVLHRAFESSMAETLHDLAKYSMDSVGVSGGGHATGSHSTAFSSSMFSSLLDLHLEPSEFIDTAAIRNKKEITQFRTNVEEENKLKGQYSLALLV</sequence>
<organism evidence="1">
    <name type="scientific">Sesamum radiatum</name>
    <name type="common">Black benniseed</name>
    <dbReference type="NCBI Taxonomy" id="300843"/>
    <lineage>
        <taxon>Eukaryota</taxon>
        <taxon>Viridiplantae</taxon>
        <taxon>Streptophyta</taxon>
        <taxon>Embryophyta</taxon>
        <taxon>Tracheophyta</taxon>
        <taxon>Spermatophyta</taxon>
        <taxon>Magnoliopsida</taxon>
        <taxon>eudicotyledons</taxon>
        <taxon>Gunneridae</taxon>
        <taxon>Pentapetalae</taxon>
        <taxon>asterids</taxon>
        <taxon>lamiids</taxon>
        <taxon>Lamiales</taxon>
        <taxon>Pedaliaceae</taxon>
        <taxon>Sesamum</taxon>
    </lineage>
</organism>
<dbReference type="AlphaFoldDB" id="A0AAW2MFZ2"/>
<proteinExistence type="predicted"/>
<dbReference type="EMBL" id="JACGWJ010000022">
    <property type="protein sequence ID" value="KAL0330345.1"/>
    <property type="molecule type" value="Genomic_DNA"/>
</dbReference>